<evidence type="ECO:0000256" key="6">
    <source>
        <dbReference type="ARBA" id="ARBA00022826"/>
    </source>
</evidence>
<keyword evidence="4" id="KW-0633">Potassium transport</keyword>
<comment type="similarity">
    <text evidence="2">Belongs to the TMEM175 family.</text>
</comment>
<name>A0ABY7TGH4_9SPHN</name>
<dbReference type="Proteomes" id="UP001220395">
    <property type="component" value="Chromosome"/>
</dbReference>
<evidence type="ECO:0000256" key="3">
    <source>
        <dbReference type="ARBA" id="ARBA00022448"/>
    </source>
</evidence>
<evidence type="ECO:0000256" key="9">
    <source>
        <dbReference type="ARBA" id="ARBA00023065"/>
    </source>
</evidence>
<keyword evidence="3" id="KW-0813">Transport</keyword>
<gene>
    <name evidence="14" type="ORF">PQ455_09730</name>
</gene>
<keyword evidence="10 13" id="KW-0472">Membrane</keyword>
<sequence>MASRRTFPLDSAVALPDIPGMTAHRDAQQLERLTFFSDAVFAIAMTLLVVEVRLPHLHEASNVAVGQALIDLLPNYIGFVVSFLVLARFWVVHHTIMGLMRGANQKIVWANMMLLMSIAFMPFPTAVVSEFAQVKVAICFYAFWLLLIGLLNRRLVRLIARSSLLAEDVDGAAMDVFSTRSLIPILIAAAALIGGLIAPMAGLAALVVGSPIVTFLVTRYAKRRPAAA</sequence>
<feature type="transmembrane region" description="Helical" evidence="13">
    <location>
        <begin position="76"/>
        <end position="96"/>
    </location>
</feature>
<evidence type="ECO:0000256" key="5">
    <source>
        <dbReference type="ARBA" id="ARBA00022692"/>
    </source>
</evidence>
<feature type="transmembrane region" description="Helical" evidence="13">
    <location>
        <begin position="203"/>
        <end position="221"/>
    </location>
</feature>
<proteinExistence type="inferred from homology"/>
<evidence type="ECO:0000256" key="12">
    <source>
        <dbReference type="ARBA" id="ARBA00034430"/>
    </source>
</evidence>
<dbReference type="Pfam" id="PF06736">
    <property type="entry name" value="TMEM175"/>
    <property type="match status" value="1"/>
</dbReference>
<feature type="transmembrane region" description="Helical" evidence="13">
    <location>
        <begin position="108"/>
        <end position="128"/>
    </location>
</feature>
<dbReference type="EMBL" id="CP117411">
    <property type="protein sequence ID" value="WCT71933.1"/>
    <property type="molecule type" value="Genomic_DNA"/>
</dbReference>
<evidence type="ECO:0000256" key="11">
    <source>
        <dbReference type="ARBA" id="ARBA00023303"/>
    </source>
</evidence>
<keyword evidence="7" id="KW-0630">Potassium</keyword>
<evidence type="ECO:0000256" key="13">
    <source>
        <dbReference type="SAM" id="Phobius"/>
    </source>
</evidence>
<dbReference type="PANTHER" id="PTHR31462">
    <property type="entry name" value="ENDOSOMAL/LYSOSOMAL POTASSIUM CHANNEL TMEM175"/>
    <property type="match status" value="1"/>
</dbReference>
<evidence type="ECO:0000256" key="4">
    <source>
        <dbReference type="ARBA" id="ARBA00022538"/>
    </source>
</evidence>
<evidence type="ECO:0000256" key="2">
    <source>
        <dbReference type="ARBA" id="ARBA00006920"/>
    </source>
</evidence>
<organism evidence="14 15">
    <name type="scientific">Sphingomonas naphthae</name>
    <dbReference type="NCBI Taxonomy" id="1813468"/>
    <lineage>
        <taxon>Bacteria</taxon>
        <taxon>Pseudomonadati</taxon>
        <taxon>Pseudomonadota</taxon>
        <taxon>Alphaproteobacteria</taxon>
        <taxon>Sphingomonadales</taxon>
        <taxon>Sphingomonadaceae</taxon>
        <taxon>Sphingomonas</taxon>
    </lineage>
</organism>
<keyword evidence="9" id="KW-0406">Ion transport</keyword>
<keyword evidence="5 13" id="KW-0812">Transmembrane</keyword>
<evidence type="ECO:0000313" key="15">
    <source>
        <dbReference type="Proteomes" id="UP001220395"/>
    </source>
</evidence>
<keyword evidence="6" id="KW-0631">Potassium channel</keyword>
<keyword evidence="8 13" id="KW-1133">Transmembrane helix</keyword>
<evidence type="ECO:0000313" key="14">
    <source>
        <dbReference type="EMBL" id="WCT71933.1"/>
    </source>
</evidence>
<feature type="transmembrane region" description="Helical" evidence="13">
    <location>
        <begin position="172"/>
        <end position="197"/>
    </location>
</feature>
<keyword evidence="15" id="KW-1185">Reference proteome</keyword>
<dbReference type="InterPro" id="IPR010617">
    <property type="entry name" value="TMEM175-like"/>
</dbReference>
<accession>A0ABY7TGH4</accession>
<dbReference type="PANTHER" id="PTHR31462:SF5">
    <property type="entry name" value="ENDOSOMAL_LYSOSOMAL PROTON CHANNEL TMEM175"/>
    <property type="match status" value="1"/>
</dbReference>
<comment type="subcellular location">
    <subcellularLocation>
        <location evidence="1">Membrane</location>
        <topology evidence="1">Multi-pass membrane protein</topology>
    </subcellularLocation>
</comment>
<evidence type="ECO:0000256" key="7">
    <source>
        <dbReference type="ARBA" id="ARBA00022958"/>
    </source>
</evidence>
<comment type="catalytic activity">
    <reaction evidence="12">
        <text>K(+)(in) = K(+)(out)</text>
        <dbReference type="Rhea" id="RHEA:29463"/>
        <dbReference type="ChEBI" id="CHEBI:29103"/>
    </reaction>
</comment>
<dbReference type="RefSeq" id="WP_273685880.1">
    <property type="nucleotide sequence ID" value="NZ_CP117411.1"/>
</dbReference>
<evidence type="ECO:0000256" key="8">
    <source>
        <dbReference type="ARBA" id="ARBA00022989"/>
    </source>
</evidence>
<feature type="transmembrane region" description="Helical" evidence="13">
    <location>
        <begin position="134"/>
        <end position="151"/>
    </location>
</feature>
<evidence type="ECO:0000256" key="10">
    <source>
        <dbReference type="ARBA" id="ARBA00023136"/>
    </source>
</evidence>
<feature type="transmembrane region" description="Helical" evidence="13">
    <location>
        <begin position="35"/>
        <end position="56"/>
    </location>
</feature>
<protein>
    <submittedName>
        <fullName evidence="14">TMEM175 family protein</fullName>
    </submittedName>
</protein>
<keyword evidence="11" id="KW-0407">Ion channel</keyword>
<reference evidence="14 15" key="1">
    <citation type="submission" date="2023-02" db="EMBL/GenBank/DDBJ databases">
        <title>Genome sequence of Sphingomonas naphthae.</title>
        <authorList>
            <person name="Kim S."/>
            <person name="Heo J."/>
            <person name="Kwon S.-W."/>
        </authorList>
    </citation>
    <scope>NUCLEOTIDE SEQUENCE [LARGE SCALE GENOMIC DNA]</scope>
    <source>
        <strain evidence="14 15">KACC 18716</strain>
    </source>
</reference>
<evidence type="ECO:0000256" key="1">
    <source>
        <dbReference type="ARBA" id="ARBA00004141"/>
    </source>
</evidence>